<evidence type="ECO:0008006" key="7">
    <source>
        <dbReference type="Google" id="ProtNLM"/>
    </source>
</evidence>
<dbReference type="Pfam" id="PF04782">
    <property type="entry name" value="DUF632"/>
    <property type="match status" value="1"/>
</dbReference>
<dbReference type="AlphaFoldDB" id="A0AAP0GDG9"/>
<evidence type="ECO:0000259" key="3">
    <source>
        <dbReference type="Pfam" id="PF04782"/>
    </source>
</evidence>
<dbReference type="Pfam" id="PF04783">
    <property type="entry name" value="DUF630"/>
    <property type="match status" value="1"/>
</dbReference>
<dbReference type="InterPro" id="IPR006868">
    <property type="entry name" value="DUF630"/>
</dbReference>
<protein>
    <recommendedName>
        <fullName evidence="7">DUF632 domain-containing protein</fullName>
    </recommendedName>
</protein>
<dbReference type="EMBL" id="JBBWWQ010000003">
    <property type="protein sequence ID" value="KAK8952498.1"/>
    <property type="molecule type" value="Genomic_DNA"/>
</dbReference>
<dbReference type="PANTHER" id="PTHR21450:SF23">
    <property type="entry name" value="PROTEIN ALTERED PHOSPHATE STARVATION RESPONSE 1"/>
    <property type="match status" value="1"/>
</dbReference>
<evidence type="ECO:0000256" key="1">
    <source>
        <dbReference type="SAM" id="Coils"/>
    </source>
</evidence>
<reference evidence="5 6" key="1">
    <citation type="journal article" date="2022" name="Nat. Plants">
        <title>Genomes of leafy and leafless Platanthera orchids illuminate the evolution of mycoheterotrophy.</title>
        <authorList>
            <person name="Li M.H."/>
            <person name="Liu K.W."/>
            <person name="Li Z."/>
            <person name="Lu H.C."/>
            <person name="Ye Q.L."/>
            <person name="Zhang D."/>
            <person name="Wang J.Y."/>
            <person name="Li Y.F."/>
            <person name="Zhong Z.M."/>
            <person name="Liu X."/>
            <person name="Yu X."/>
            <person name="Liu D.K."/>
            <person name="Tu X.D."/>
            <person name="Liu B."/>
            <person name="Hao Y."/>
            <person name="Liao X.Y."/>
            <person name="Jiang Y.T."/>
            <person name="Sun W.H."/>
            <person name="Chen J."/>
            <person name="Chen Y.Q."/>
            <person name="Ai Y."/>
            <person name="Zhai J.W."/>
            <person name="Wu S.S."/>
            <person name="Zhou Z."/>
            <person name="Hsiao Y.Y."/>
            <person name="Wu W.L."/>
            <person name="Chen Y.Y."/>
            <person name="Lin Y.F."/>
            <person name="Hsu J.L."/>
            <person name="Li C.Y."/>
            <person name="Wang Z.W."/>
            <person name="Zhao X."/>
            <person name="Zhong W.Y."/>
            <person name="Ma X.K."/>
            <person name="Ma L."/>
            <person name="Huang J."/>
            <person name="Chen G.Z."/>
            <person name="Huang M.Z."/>
            <person name="Huang L."/>
            <person name="Peng D.H."/>
            <person name="Luo Y.B."/>
            <person name="Zou S.Q."/>
            <person name="Chen S.P."/>
            <person name="Lan S."/>
            <person name="Tsai W.C."/>
            <person name="Van de Peer Y."/>
            <person name="Liu Z.J."/>
        </authorList>
    </citation>
    <scope>NUCLEOTIDE SEQUENCE [LARGE SCALE GENOMIC DNA]</scope>
    <source>
        <strain evidence="5">Lor287</strain>
    </source>
</reference>
<feature type="domain" description="DUF630" evidence="4">
    <location>
        <begin position="1"/>
        <end position="56"/>
    </location>
</feature>
<organism evidence="5 6">
    <name type="scientific">Platanthera zijinensis</name>
    <dbReference type="NCBI Taxonomy" id="2320716"/>
    <lineage>
        <taxon>Eukaryota</taxon>
        <taxon>Viridiplantae</taxon>
        <taxon>Streptophyta</taxon>
        <taxon>Embryophyta</taxon>
        <taxon>Tracheophyta</taxon>
        <taxon>Spermatophyta</taxon>
        <taxon>Magnoliopsida</taxon>
        <taxon>Liliopsida</taxon>
        <taxon>Asparagales</taxon>
        <taxon>Orchidaceae</taxon>
        <taxon>Orchidoideae</taxon>
        <taxon>Orchideae</taxon>
        <taxon>Orchidinae</taxon>
        <taxon>Platanthera</taxon>
    </lineage>
</organism>
<accession>A0AAP0GDG9</accession>
<comment type="caution">
    <text evidence="5">The sequence shown here is derived from an EMBL/GenBank/DDBJ whole genome shotgun (WGS) entry which is preliminary data.</text>
</comment>
<dbReference type="Proteomes" id="UP001418222">
    <property type="component" value="Unassembled WGS sequence"/>
</dbReference>
<name>A0AAP0GDG9_9ASPA</name>
<feature type="coiled-coil region" evidence="1">
    <location>
        <begin position="307"/>
        <end position="353"/>
    </location>
</feature>
<evidence type="ECO:0000259" key="4">
    <source>
        <dbReference type="Pfam" id="PF04783"/>
    </source>
</evidence>
<proteinExistence type="predicted"/>
<feature type="region of interest" description="Disordered" evidence="2">
    <location>
        <begin position="63"/>
        <end position="90"/>
    </location>
</feature>
<feature type="domain" description="DUF632" evidence="3">
    <location>
        <begin position="91"/>
        <end position="291"/>
    </location>
</feature>
<dbReference type="InterPro" id="IPR006867">
    <property type="entry name" value="DUF632"/>
</dbReference>
<keyword evidence="1" id="KW-0175">Coiled coil</keyword>
<keyword evidence="6" id="KW-1185">Reference proteome</keyword>
<gene>
    <name evidence="5" type="ORF">KSP39_PZI004391</name>
</gene>
<dbReference type="PANTHER" id="PTHR21450">
    <property type="entry name" value="PROTEIN ALTERED PHOSPHATE STARVATION RESPONSE 1"/>
    <property type="match status" value="1"/>
</dbReference>
<evidence type="ECO:0000313" key="6">
    <source>
        <dbReference type="Proteomes" id="UP001418222"/>
    </source>
</evidence>
<evidence type="ECO:0000256" key="2">
    <source>
        <dbReference type="SAM" id="MobiDB-lite"/>
    </source>
</evidence>
<sequence>MGCCHSRLEGKEAISRCKARRRYMRQLSEGRQAFAAAHSLYLHFLRSTGAALLQISNAEAQLQQWPPSPSPHLPSPSTHSPSPPSPPLTNCELTREEKEKRLNLLRRQEANGADYFKVEKNKREIERLESKLMVSCQAIETTSIEIVRLREAELFPQLLDLINGLMCMWRVMYECHQVQTHIVQQLSYLNSPSTTTSPTSDLHRQATLQLESEIENWHSAFCSLIKSQRDYIHALAGWLRLSLFQCPHNQLEKNRLNSEIFALCEEWQLALDRVPDKVASEGIKSFLNVIHAVVVQQADEHRQKKRSDSAFKELEKRSKELRSLENRYGPYSSKEKKAKVDALKMKADEEKNKYEKSSGITRAMTLNNLQTGFPNLFQAMTGFSSVFVQAYSSVYNHRMSSALPLTSIEF</sequence>
<evidence type="ECO:0000313" key="5">
    <source>
        <dbReference type="EMBL" id="KAK8952498.1"/>
    </source>
</evidence>